<evidence type="ECO:0000313" key="3">
    <source>
        <dbReference type="Proteomes" id="UP000269721"/>
    </source>
</evidence>
<dbReference type="AlphaFoldDB" id="A0A4P9VVZ0"/>
<sequence length="262" mass="28399">MATRTIDESPARAPRTRSSIHLFSAFWLAKSQVPSPTPGLGSRIPTFRSLASTTSSPSASYVPIDVLPQVELGGFLSKPKLPDSRTRLPRRSNLSDPVLDYYASHHPSRRPVAPSLPVASLTRQGLRVVLLLPPPDLGGFLPRDVELDKAFSSGSRRSHSGASGNSEYPLSAGSWKTRVAVAELSARPRQARSDVSFARLYRRSQSPFTAPPLKLPESGADATHHPHHTPSSAGERSRHMGFLPIVDAVIVNYCLTVRGAFL</sequence>
<evidence type="ECO:0000256" key="1">
    <source>
        <dbReference type="SAM" id="MobiDB-lite"/>
    </source>
</evidence>
<gene>
    <name evidence="2" type="ORF">BDK51DRAFT_44240</name>
</gene>
<dbReference type="EMBL" id="ML001774">
    <property type="protein sequence ID" value="RKO83015.1"/>
    <property type="molecule type" value="Genomic_DNA"/>
</dbReference>
<name>A0A4P9VVZ0_9FUNG</name>
<feature type="region of interest" description="Disordered" evidence="1">
    <location>
        <begin position="208"/>
        <end position="237"/>
    </location>
</feature>
<organism evidence="2 3">
    <name type="scientific">Blyttiomyces helicus</name>
    <dbReference type="NCBI Taxonomy" id="388810"/>
    <lineage>
        <taxon>Eukaryota</taxon>
        <taxon>Fungi</taxon>
        <taxon>Fungi incertae sedis</taxon>
        <taxon>Chytridiomycota</taxon>
        <taxon>Chytridiomycota incertae sedis</taxon>
        <taxon>Chytridiomycetes</taxon>
        <taxon>Chytridiomycetes incertae sedis</taxon>
        <taxon>Blyttiomyces</taxon>
    </lineage>
</organism>
<keyword evidence="3" id="KW-1185">Reference proteome</keyword>
<accession>A0A4P9VVZ0</accession>
<proteinExistence type="predicted"/>
<reference evidence="3" key="1">
    <citation type="journal article" date="2018" name="Nat. Microbiol.">
        <title>Leveraging single-cell genomics to expand the fungal tree of life.</title>
        <authorList>
            <person name="Ahrendt S.R."/>
            <person name="Quandt C.A."/>
            <person name="Ciobanu D."/>
            <person name="Clum A."/>
            <person name="Salamov A."/>
            <person name="Andreopoulos B."/>
            <person name="Cheng J.F."/>
            <person name="Woyke T."/>
            <person name="Pelin A."/>
            <person name="Henrissat B."/>
            <person name="Reynolds N.K."/>
            <person name="Benny G.L."/>
            <person name="Smith M.E."/>
            <person name="James T.Y."/>
            <person name="Grigoriev I.V."/>
        </authorList>
    </citation>
    <scope>NUCLEOTIDE SEQUENCE [LARGE SCALE GENOMIC DNA]</scope>
</reference>
<evidence type="ECO:0000313" key="2">
    <source>
        <dbReference type="EMBL" id="RKO83015.1"/>
    </source>
</evidence>
<protein>
    <submittedName>
        <fullName evidence="2">Uncharacterized protein</fullName>
    </submittedName>
</protein>
<dbReference type="Proteomes" id="UP000269721">
    <property type="component" value="Unassembled WGS sequence"/>
</dbReference>